<evidence type="ECO:0000313" key="3">
    <source>
        <dbReference type="Proteomes" id="UP000050794"/>
    </source>
</evidence>
<dbReference type="EMBL" id="UYWY01021706">
    <property type="protein sequence ID" value="VDM44730.1"/>
    <property type="molecule type" value="Genomic_DNA"/>
</dbReference>
<dbReference type="Pfam" id="PF11952">
    <property type="entry name" value="XTBD"/>
    <property type="match status" value="1"/>
</dbReference>
<keyword evidence="3" id="KW-1185">Reference proteome</keyword>
<dbReference type="InterPro" id="IPR057067">
    <property type="entry name" value="Paxt-1-like_C"/>
</dbReference>
<dbReference type="AlphaFoldDB" id="A0A183UY39"/>
<evidence type="ECO:0000313" key="2">
    <source>
        <dbReference type="EMBL" id="VDM44730.1"/>
    </source>
</evidence>
<reference evidence="4" key="1">
    <citation type="submission" date="2016-06" db="UniProtKB">
        <authorList>
            <consortium name="WormBaseParasite"/>
        </authorList>
    </citation>
    <scope>IDENTIFICATION</scope>
</reference>
<dbReference type="PANTHER" id="PTHR48430:SF1">
    <property type="entry name" value="PARTNER OF XRN-2 PROTEIN 1"/>
    <property type="match status" value="1"/>
</dbReference>
<protein>
    <submittedName>
        <fullName evidence="4">XRN2-binding (XTBD) domain-containing protein</fullName>
    </submittedName>
</protein>
<feature type="domain" description="XRN2-binding (XTBD)" evidence="1">
    <location>
        <begin position="11"/>
        <end position="99"/>
    </location>
</feature>
<proteinExistence type="predicted"/>
<dbReference type="Proteomes" id="UP000050794">
    <property type="component" value="Unassembled WGS sequence"/>
</dbReference>
<name>A0A183UY39_TOXCA</name>
<dbReference type="WBParaSite" id="TCNE_0001340901-mRNA-1">
    <property type="protein sequence ID" value="TCNE_0001340901-mRNA-1"/>
    <property type="gene ID" value="TCNE_0001340901"/>
</dbReference>
<accession>A0A183UY39</accession>
<evidence type="ECO:0000313" key="4">
    <source>
        <dbReference type="WBParaSite" id="TCNE_0001340901-mRNA-1"/>
    </source>
</evidence>
<sequence length="338" mass="37314">MEDDYVSRSELDSLRKEYESDNEWRARRMFLERHCDDYRRARLLCLSQIFININFLGCKYSETLMAKVREMGAGICEQANNGCRKNFEKGYSKGSAGRRAGAGPPSKVRKTAVEAPETAKAKARFQNFMLLKAEISVMESRMDALQSLNQAASRVKVAWELKDVDKDGRIALNVDNVTVLRCTFPGGKNPVAKQCAAAATLAAISCENIEIRNVAGNLELWRGKIGPAECYGDYVTSALHKAAILLPEQGTAYARLEKALQSANIPLKFVAEQGTGWQERIALTVLNVELASAVLKKSECIKGREAQRKEELAAAIISMISSPTLKIVEAQKGFTIAV</sequence>
<dbReference type="InterPro" id="IPR021859">
    <property type="entry name" value="XTBD"/>
</dbReference>
<gene>
    <name evidence="2" type="ORF">TCNE_LOCUS13409</name>
</gene>
<reference evidence="2 3" key="2">
    <citation type="submission" date="2018-11" db="EMBL/GenBank/DDBJ databases">
        <authorList>
            <consortium name="Pathogen Informatics"/>
        </authorList>
    </citation>
    <scope>NUCLEOTIDE SEQUENCE [LARGE SCALE GENOMIC DNA]</scope>
</reference>
<evidence type="ECO:0000259" key="1">
    <source>
        <dbReference type="PROSITE" id="PS51827"/>
    </source>
</evidence>
<organism evidence="3 4">
    <name type="scientific">Toxocara canis</name>
    <name type="common">Canine roundworm</name>
    <dbReference type="NCBI Taxonomy" id="6265"/>
    <lineage>
        <taxon>Eukaryota</taxon>
        <taxon>Metazoa</taxon>
        <taxon>Ecdysozoa</taxon>
        <taxon>Nematoda</taxon>
        <taxon>Chromadorea</taxon>
        <taxon>Rhabditida</taxon>
        <taxon>Spirurina</taxon>
        <taxon>Ascaridomorpha</taxon>
        <taxon>Ascaridoidea</taxon>
        <taxon>Toxocaridae</taxon>
        <taxon>Toxocara</taxon>
    </lineage>
</organism>
<dbReference type="Pfam" id="PF24799">
    <property type="entry name" value="Paxt-1_C"/>
    <property type="match status" value="1"/>
</dbReference>
<dbReference type="PANTHER" id="PTHR48430">
    <property type="entry name" value="PARTNER OF XRN-2 PROTEIN 1"/>
    <property type="match status" value="1"/>
</dbReference>
<dbReference type="PROSITE" id="PS51827">
    <property type="entry name" value="XTBD"/>
    <property type="match status" value="1"/>
</dbReference>